<evidence type="ECO:0000313" key="4">
    <source>
        <dbReference type="Proteomes" id="UP000054270"/>
    </source>
</evidence>
<name>A0A0D2NK28_HYPSF</name>
<feature type="region of interest" description="Disordered" evidence="2">
    <location>
        <begin position="54"/>
        <end position="96"/>
    </location>
</feature>
<dbReference type="OrthoDB" id="360540at2759"/>
<dbReference type="STRING" id="945553.A0A0D2NK28"/>
<keyword evidence="4" id="KW-1185">Reference proteome</keyword>
<dbReference type="Pfam" id="PF07065">
    <property type="entry name" value="D123"/>
    <property type="match status" value="1"/>
</dbReference>
<evidence type="ECO:0000256" key="1">
    <source>
        <dbReference type="ARBA" id="ARBA00011047"/>
    </source>
</evidence>
<evidence type="ECO:0000256" key="2">
    <source>
        <dbReference type="SAM" id="MobiDB-lite"/>
    </source>
</evidence>
<reference evidence="4" key="1">
    <citation type="submission" date="2014-04" db="EMBL/GenBank/DDBJ databases">
        <title>Evolutionary Origins and Diversification of the Mycorrhizal Mutualists.</title>
        <authorList>
            <consortium name="DOE Joint Genome Institute"/>
            <consortium name="Mycorrhizal Genomics Consortium"/>
            <person name="Kohler A."/>
            <person name="Kuo A."/>
            <person name="Nagy L.G."/>
            <person name="Floudas D."/>
            <person name="Copeland A."/>
            <person name="Barry K.W."/>
            <person name="Cichocki N."/>
            <person name="Veneault-Fourrey C."/>
            <person name="LaButti K."/>
            <person name="Lindquist E.A."/>
            <person name="Lipzen A."/>
            <person name="Lundell T."/>
            <person name="Morin E."/>
            <person name="Murat C."/>
            <person name="Riley R."/>
            <person name="Ohm R."/>
            <person name="Sun H."/>
            <person name="Tunlid A."/>
            <person name="Henrissat B."/>
            <person name="Grigoriev I.V."/>
            <person name="Hibbett D.S."/>
            <person name="Martin F."/>
        </authorList>
    </citation>
    <scope>NUCLEOTIDE SEQUENCE [LARGE SCALE GENOMIC DNA]</scope>
    <source>
        <strain evidence="4">FD-334 SS-4</strain>
    </source>
</reference>
<feature type="compositionally biased region" description="Acidic residues" evidence="2">
    <location>
        <begin position="367"/>
        <end position="377"/>
    </location>
</feature>
<dbReference type="EMBL" id="KN817612">
    <property type="protein sequence ID" value="KJA16961.1"/>
    <property type="molecule type" value="Genomic_DNA"/>
</dbReference>
<evidence type="ECO:0000313" key="3">
    <source>
        <dbReference type="EMBL" id="KJA16961.1"/>
    </source>
</evidence>
<protein>
    <submittedName>
        <fullName evidence="3">Uncharacterized protein</fullName>
    </submittedName>
</protein>
<organism evidence="3 4">
    <name type="scientific">Hypholoma sublateritium (strain FD-334 SS-4)</name>
    <dbReference type="NCBI Taxonomy" id="945553"/>
    <lineage>
        <taxon>Eukaryota</taxon>
        <taxon>Fungi</taxon>
        <taxon>Dikarya</taxon>
        <taxon>Basidiomycota</taxon>
        <taxon>Agaricomycotina</taxon>
        <taxon>Agaricomycetes</taxon>
        <taxon>Agaricomycetidae</taxon>
        <taxon>Agaricales</taxon>
        <taxon>Agaricineae</taxon>
        <taxon>Strophariaceae</taxon>
        <taxon>Hypholoma</taxon>
    </lineage>
</organism>
<feature type="region of interest" description="Disordered" evidence="2">
    <location>
        <begin position="319"/>
        <end position="380"/>
    </location>
</feature>
<sequence>MAFPPLSRAYIRAFQFSAWYPIFARESIASTVVRPLAPAFRAYLDADGVFVPAGSEDLPGESTLSDSDSSSSSEDDDEDDEKNPKGKEKAPPAPKYAFPELDAQIRAAVRAHGGGVFPKLNFSAPQDAAWLLPAGAPLRCTAPADVYLLLKASDFVAHDLDPEAVFARCDAVQRDAEGGGEGGGEIEKQGEAEDEPYELELVLRKWYAVDRARELRCFVRGDRLVAIAQRDPNFYPFWTDRATQTRVARAVRRFWRTRVRARWPAQKDYVLDLLLTRDLARAHIVDFNPYHPKTDPLLFTYDELHALYLAACAAEAAKANASDDPTVTTTPKDAGHDKNDTPSADDAPGVTGDTAANDDTTPTDDAKNEDDEEEDDASPLPTFRIIETAAHPAANRNAPKHQHNMIPFEAATMSSGHDIEQFAEMWRDSVRKGMHDSDSDDGGDAD</sequence>
<dbReference type="OMA" id="TFPDPNF"/>
<gene>
    <name evidence="3" type="ORF">HYPSUDRAFT_79852</name>
</gene>
<dbReference type="PANTHER" id="PTHR15323:SF6">
    <property type="entry name" value="CELL DIVISION CYCLE PROTEIN 123 HOMOLOG"/>
    <property type="match status" value="1"/>
</dbReference>
<comment type="similarity">
    <text evidence="1">Belongs to the CDC123 family.</text>
</comment>
<dbReference type="InterPro" id="IPR009772">
    <property type="entry name" value="CDC123"/>
</dbReference>
<proteinExistence type="inferred from homology"/>
<dbReference type="PANTHER" id="PTHR15323">
    <property type="entry name" value="D123 PROTEIN"/>
    <property type="match status" value="1"/>
</dbReference>
<dbReference type="AlphaFoldDB" id="A0A0D2NK28"/>
<dbReference type="Proteomes" id="UP000054270">
    <property type="component" value="Unassembled WGS sequence"/>
</dbReference>
<feature type="compositionally biased region" description="Low complexity" evidence="2">
    <location>
        <begin position="351"/>
        <end position="360"/>
    </location>
</feature>
<accession>A0A0D2NK28</accession>
<dbReference type="GO" id="GO:0005737">
    <property type="term" value="C:cytoplasm"/>
    <property type="evidence" value="ECO:0007669"/>
    <property type="project" value="TreeGrafter"/>
</dbReference>